<proteinExistence type="predicted"/>
<dbReference type="Pfam" id="PF07727">
    <property type="entry name" value="RVT_2"/>
    <property type="match status" value="1"/>
</dbReference>
<feature type="domain" description="Retrovirus-related Pol polyprotein from transposon TNT 1-94-like beta-barrel" evidence="2">
    <location>
        <begin position="95"/>
        <end position="166"/>
    </location>
</feature>
<dbReference type="Pfam" id="PF22936">
    <property type="entry name" value="Pol_BBD"/>
    <property type="match status" value="1"/>
</dbReference>
<gene>
    <name evidence="3" type="ORF">Tci_035931</name>
</gene>
<organism evidence="3">
    <name type="scientific">Tanacetum cinerariifolium</name>
    <name type="common">Dalmatian daisy</name>
    <name type="synonym">Chrysanthemum cinerariifolium</name>
    <dbReference type="NCBI Taxonomy" id="118510"/>
    <lineage>
        <taxon>Eukaryota</taxon>
        <taxon>Viridiplantae</taxon>
        <taxon>Streptophyta</taxon>
        <taxon>Embryophyta</taxon>
        <taxon>Tracheophyta</taxon>
        <taxon>Spermatophyta</taxon>
        <taxon>Magnoliopsida</taxon>
        <taxon>eudicotyledons</taxon>
        <taxon>Gunneridae</taxon>
        <taxon>Pentapetalae</taxon>
        <taxon>asterids</taxon>
        <taxon>campanulids</taxon>
        <taxon>Asterales</taxon>
        <taxon>Asteraceae</taxon>
        <taxon>Asteroideae</taxon>
        <taxon>Anthemideae</taxon>
        <taxon>Anthemidinae</taxon>
        <taxon>Tanacetum</taxon>
    </lineage>
</organism>
<feature type="domain" description="Reverse transcriptase Ty1/copia-type" evidence="1">
    <location>
        <begin position="283"/>
        <end position="356"/>
    </location>
</feature>
<sequence>MNVFMRIDFGSAIELVSFYESQVVTFNGEFVCSFRNGDCGTRSRSDNTISSPHGFIIHGIEVLNGNEKVTEVIDVENWRVDVSRMDRKVVQIVLWIVDSGCLKHMTGDRTLLKNFVEKFMGIVSFRNDHFATITGYSDYVQGNITLCHVYYVEGLGHNLFSVRQFCDSDPEPLQQSHGYGTADSHILILTKHDLVDGLLKCEAPPIITTSEEQTSPISLNKADEFNQEDLAEFDGNTLQTDSEVCMYALTVSTLKPKNIKEAMSDHSWIKSMQDKLHEFERLDVWELVPRPDGNNIIVVKWLWKNKSDAEYIVIQNKSRLIAKGYKQEEDIDFKKSFALVARVEAVWIFVAFAAHKTLQSFRWMSRLHFLMVY</sequence>
<comment type="caution">
    <text evidence="3">The sequence shown here is derived from an EMBL/GenBank/DDBJ whole genome shotgun (WGS) entry which is preliminary data.</text>
</comment>
<name>A0A6L2LQ65_TANCI</name>
<evidence type="ECO:0000259" key="1">
    <source>
        <dbReference type="Pfam" id="PF07727"/>
    </source>
</evidence>
<dbReference type="AlphaFoldDB" id="A0A6L2LQ65"/>
<dbReference type="InterPro" id="IPR013103">
    <property type="entry name" value="RVT_2"/>
</dbReference>
<protein>
    <submittedName>
        <fullName evidence="3">Gag-Pol polyprotein</fullName>
    </submittedName>
</protein>
<accession>A0A6L2LQ65</accession>
<dbReference type="EMBL" id="BKCJ010004937">
    <property type="protein sequence ID" value="GEU63953.1"/>
    <property type="molecule type" value="Genomic_DNA"/>
</dbReference>
<dbReference type="InterPro" id="IPR054722">
    <property type="entry name" value="PolX-like_BBD"/>
</dbReference>
<reference evidence="3" key="1">
    <citation type="journal article" date="2019" name="Sci. Rep.">
        <title>Draft genome of Tanacetum cinerariifolium, the natural source of mosquito coil.</title>
        <authorList>
            <person name="Yamashiro T."/>
            <person name="Shiraishi A."/>
            <person name="Satake H."/>
            <person name="Nakayama K."/>
        </authorList>
    </citation>
    <scope>NUCLEOTIDE SEQUENCE</scope>
</reference>
<evidence type="ECO:0000259" key="2">
    <source>
        <dbReference type="Pfam" id="PF22936"/>
    </source>
</evidence>
<evidence type="ECO:0000313" key="3">
    <source>
        <dbReference type="EMBL" id="GEU63953.1"/>
    </source>
</evidence>